<evidence type="ECO:0000256" key="2">
    <source>
        <dbReference type="ARBA" id="ARBA00014654"/>
    </source>
</evidence>
<dbReference type="CDD" id="cd21133">
    <property type="entry name" value="EVE"/>
    <property type="match status" value="1"/>
</dbReference>
<dbReference type="InterPro" id="IPR052181">
    <property type="entry name" value="5hmC_binding"/>
</dbReference>
<evidence type="ECO:0000256" key="3">
    <source>
        <dbReference type="ARBA" id="ARBA00023242"/>
    </source>
</evidence>
<reference evidence="7" key="1">
    <citation type="submission" date="2025-08" db="UniProtKB">
        <authorList>
            <consortium name="RefSeq"/>
        </authorList>
    </citation>
    <scope>IDENTIFICATION</scope>
</reference>
<comment type="subcellular location">
    <subcellularLocation>
        <location evidence="1">Nucleus</location>
    </subcellularLocation>
</comment>
<dbReference type="InterPro" id="IPR002740">
    <property type="entry name" value="EVE_domain"/>
</dbReference>
<dbReference type="InterPro" id="IPR047197">
    <property type="entry name" value="THYN1-like_EVE"/>
</dbReference>
<evidence type="ECO:0000256" key="1">
    <source>
        <dbReference type="ARBA" id="ARBA00004123"/>
    </source>
</evidence>
<proteinExistence type="predicted"/>
<keyword evidence="3" id="KW-0539">Nucleus</keyword>
<organism evidence="6 7">
    <name type="scientific">Hydra vulgaris</name>
    <name type="common">Hydra</name>
    <name type="synonym">Hydra attenuata</name>
    <dbReference type="NCBI Taxonomy" id="6087"/>
    <lineage>
        <taxon>Eukaryota</taxon>
        <taxon>Metazoa</taxon>
        <taxon>Cnidaria</taxon>
        <taxon>Hydrozoa</taxon>
        <taxon>Hydroidolina</taxon>
        <taxon>Anthoathecata</taxon>
        <taxon>Aplanulata</taxon>
        <taxon>Hydridae</taxon>
        <taxon>Hydra</taxon>
    </lineage>
</organism>
<feature type="compositionally biased region" description="Basic and acidic residues" evidence="4">
    <location>
        <begin position="35"/>
        <end position="47"/>
    </location>
</feature>
<dbReference type="PANTHER" id="PTHR14087">
    <property type="entry name" value="THYMOCYTE NUCLEAR PROTEIN 1"/>
    <property type="match status" value="1"/>
</dbReference>
<dbReference type="InterPro" id="IPR015947">
    <property type="entry name" value="PUA-like_sf"/>
</dbReference>
<dbReference type="SUPFAM" id="SSF88697">
    <property type="entry name" value="PUA domain-like"/>
    <property type="match status" value="1"/>
</dbReference>
<gene>
    <name evidence="7" type="primary">LOC100208142</name>
</gene>
<dbReference type="RefSeq" id="XP_065668716.1">
    <property type="nucleotide sequence ID" value="XM_065812644.1"/>
</dbReference>
<evidence type="ECO:0000313" key="7">
    <source>
        <dbReference type="RefSeq" id="XP_065668716.1"/>
    </source>
</evidence>
<feature type="region of interest" description="Disordered" evidence="4">
    <location>
        <begin position="1"/>
        <end position="77"/>
    </location>
</feature>
<feature type="compositionally biased region" description="Basic and acidic residues" evidence="4">
    <location>
        <begin position="9"/>
        <end position="26"/>
    </location>
</feature>
<name>A0ABM4D378_HYDVU</name>
<protein>
    <recommendedName>
        <fullName evidence="2">Thymocyte nuclear protein 1</fullName>
    </recommendedName>
</protein>
<accession>A0ABM4D378</accession>
<keyword evidence="6" id="KW-1185">Reference proteome</keyword>
<feature type="domain" description="EVE" evidence="5">
    <location>
        <begin position="85"/>
        <end position="250"/>
    </location>
</feature>
<dbReference type="Proteomes" id="UP001652625">
    <property type="component" value="Chromosome 12"/>
</dbReference>
<dbReference type="PANTHER" id="PTHR14087:SF7">
    <property type="entry name" value="THYMOCYTE NUCLEAR PROTEIN 1"/>
    <property type="match status" value="1"/>
</dbReference>
<evidence type="ECO:0000256" key="4">
    <source>
        <dbReference type="SAM" id="MobiDB-lite"/>
    </source>
</evidence>
<sequence length="254" mass="29364">MAPVRSKRKVGEKVAKGAKVSKKDDPKEEPELEQEEAKPTEDKKEVVPEVLPVQEEEKASTKEKKSTKNTVNDEKKKDVNENEKRYWLLKSEPETRIHNGVDVKFGIEDLKSKPDQTSVWDGVRNHQSRNFLRDEIKVGDQAFFYHSNCKQPGIVGLVDIVKSGYPDATQFDSKANYYDPKSSEDNPKWFSVDVKFNRMLKRYIPLPELKDLYLQHKKNKEGALKLFGLITKPRLSVLPVTKEEFDFILTLEEK</sequence>
<dbReference type="Pfam" id="PF01878">
    <property type="entry name" value="EVE"/>
    <property type="match status" value="1"/>
</dbReference>
<feature type="compositionally biased region" description="Basic and acidic residues" evidence="4">
    <location>
        <begin position="55"/>
        <end position="77"/>
    </location>
</feature>
<evidence type="ECO:0000313" key="6">
    <source>
        <dbReference type="Proteomes" id="UP001652625"/>
    </source>
</evidence>
<dbReference type="Gene3D" id="3.10.590.10">
    <property type="entry name" value="ph1033 like domains"/>
    <property type="match status" value="1"/>
</dbReference>
<evidence type="ECO:0000259" key="5">
    <source>
        <dbReference type="Pfam" id="PF01878"/>
    </source>
</evidence>
<dbReference type="GeneID" id="100208142"/>